<name>A0A6N4V3D3_9MYCO</name>
<feature type="domain" description="Amidohydrolase-related" evidence="1">
    <location>
        <begin position="57"/>
        <end position="415"/>
    </location>
</feature>
<dbReference type="EMBL" id="AP022565">
    <property type="protein sequence ID" value="BBX30161.1"/>
    <property type="molecule type" value="Genomic_DNA"/>
</dbReference>
<organism evidence="2 3">
    <name type="scientific">Mycolicibacterium alvei</name>
    <dbReference type="NCBI Taxonomy" id="67081"/>
    <lineage>
        <taxon>Bacteria</taxon>
        <taxon>Bacillati</taxon>
        <taxon>Actinomycetota</taxon>
        <taxon>Actinomycetes</taxon>
        <taxon>Mycobacteriales</taxon>
        <taxon>Mycobacteriaceae</taxon>
        <taxon>Mycolicibacterium</taxon>
    </lineage>
</organism>
<dbReference type="AlphaFoldDB" id="A0A6N4V3D3"/>
<dbReference type="Gene3D" id="3.20.20.140">
    <property type="entry name" value="Metal-dependent hydrolases"/>
    <property type="match status" value="1"/>
</dbReference>
<keyword evidence="3" id="KW-1185">Reference proteome</keyword>
<dbReference type="GO" id="GO:0016810">
    <property type="term" value="F:hydrolase activity, acting on carbon-nitrogen (but not peptide) bonds"/>
    <property type="evidence" value="ECO:0007669"/>
    <property type="project" value="InterPro"/>
</dbReference>
<protein>
    <submittedName>
        <fullName evidence="2">Peptidase M38</fullName>
    </submittedName>
</protein>
<dbReference type="InterPro" id="IPR011059">
    <property type="entry name" value="Metal-dep_hydrolase_composite"/>
</dbReference>
<dbReference type="SUPFAM" id="SSF51556">
    <property type="entry name" value="Metallo-dependent hydrolases"/>
    <property type="match status" value="1"/>
</dbReference>
<reference evidence="2 3" key="1">
    <citation type="journal article" date="2019" name="Emerg. Microbes Infect.">
        <title>Comprehensive subspecies identification of 175 nontuberculous mycobacteria species based on 7547 genomic profiles.</title>
        <authorList>
            <person name="Matsumoto Y."/>
            <person name="Kinjo T."/>
            <person name="Motooka D."/>
            <person name="Nabeya D."/>
            <person name="Jung N."/>
            <person name="Uechi K."/>
            <person name="Horii T."/>
            <person name="Iida T."/>
            <person name="Fujita J."/>
            <person name="Nakamura S."/>
        </authorList>
    </citation>
    <scope>NUCLEOTIDE SEQUENCE [LARGE SCALE GENOMIC DNA]</scope>
    <source>
        <strain evidence="2 3">JCM 12272</strain>
    </source>
</reference>
<dbReference type="SUPFAM" id="SSF51338">
    <property type="entry name" value="Composite domain of metallo-dependent hydrolases"/>
    <property type="match status" value="1"/>
</dbReference>
<dbReference type="KEGG" id="malv:MALV_52860"/>
<evidence type="ECO:0000259" key="1">
    <source>
        <dbReference type="Pfam" id="PF01979"/>
    </source>
</evidence>
<dbReference type="Pfam" id="PF01979">
    <property type="entry name" value="Amidohydro_1"/>
    <property type="match status" value="1"/>
</dbReference>
<dbReference type="InterPro" id="IPR051781">
    <property type="entry name" value="Metallo-dep_Hydrolase"/>
</dbReference>
<evidence type="ECO:0000313" key="3">
    <source>
        <dbReference type="Proteomes" id="UP000466906"/>
    </source>
</evidence>
<dbReference type="Gene3D" id="2.30.40.10">
    <property type="entry name" value="Urease, subunit C, domain 1"/>
    <property type="match status" value="1"/>
</dbReference>
<dbReference type="Proteomes" id="UP000466906">
    <property type="component" value="Chromosome"/>
</dbReference>
<accession>A0A6N4V3D3</accession>
<dbReference type="PANTHER" id="PTHR43135">
    <property type="entry name" value="ALPHA-D-RIBOSE 1-METHYLPHOSPHONATE 5-TRIPHOSPHATE DIPHOSPHATASE"/>
    <property type="match status" value="1"/>
</dbReference>
<evidence type="ECO:0000313" key="2">
    <source>
        <dbReference type="EMBL" id="BBX30161.1"/>
    </source>
</evidence>
<dbReference type="RefSeq" id="WP_163669073.1">
    <property type="nucleotide sequence ID" value="NZ_AP022565.1"/>
</dbReference>
<gene>
    <name evidence="2" type="ORF">MALV_52860</name>
</gene>
<dbReference type="PANTHER" id="PTHR43135:SF3">
    <property type="entry name" value="ALPHA-D-RIBOSE 1-METHYLPHOSPHONATE 5-TRIPHOSPHATE DIPHOSPHATASE"/>
    <property type="match status" value="1"/>
</dbReference>
<dbReference type="InterPro" id="IPR032466">
    <property type="entry name" value="Metal_Hydrolase"/>
</dbReference>
<proteinExistence type="predicted"/>
<sequence length="439" mass="46842">MLVINNAQVFDGRRLLPGRHDVTLDGNTITAIDGASAVASAASGARAVEVVDAAGMTLMPGLISSHLHSDFYKFNIADSDRLGKERPPGVLMAIGVRTCRVLLESGFTGFSGASCSNDIDAQLKMAIDEGIIPGPRIRPCGHHIGTTGDMNNGGRWWKAYLTPGTDVCADGPDALRTLVRQEISHGAETIKIFASAGHGQPNRTVRNMSRSEISSIISTAHERGAKVRAHVADKAMIMECLELGLDVVDHGDEVDDEVIAAMVETGAFWVPSLIFLRSVLELGYGDSMGVRREQYDHVRAMLPAAQAAGVRILIGDDYSGVFRDLLDDDPLDHQVGNYGREFAYYSQIDGLAPEDVLSWGTLNAGQLLVDPPARVGLIEPGALADLIIVDGNPVDDPSLLARPNESLRAVIRDGVLVIDRLGDSAADPPGAELDSLLAR</sequence>
<dbReference type="InterPro" id="IPR006680">
    <property type="entry name" value="Amidohydro-rel"/>
</dbReference>